<dbReference type="PANTHER" id="PTHR13815">
    <property type="entry name" value="GOLGIN-84"/>
    <property type="match status" value="1"/>
</dbReference>
<dbReference type="GO" id="GO:0031985">
    <property type="term" value="C:Golgi cisterna"/>
    <property type="evidence" value="ECO:0007669"/>
    <property type="project" value="TreeGrafter"/>
</dbReference>
<evidence type="ECO:0000256" key="8">
    <source>
        <dbReference type="ARBA" id="ARBA00024833"/>
    </source>
</evidence>
<dbReference type="GO" id="GO:0000139">
    <property type="term" value="C:Golgi membrane"/>
    <property type="evidence" value="ECO:0007669"/>
    <property type="project" value="UniProtKB-SubCell"/>
</dbReference>
<dbReference type="InterPro" id="IPR019177">
    <property type="entry name" value="Golgin_subfamily_A_member_5"/>
</dbReference>
<keyword evidence="6" id="KW-0175">Coiled coil</keyword>
<dbReference type="Proteomes" id="UP000322234">
    <property type="component" value="Unassembled WGS sequence"/>
</dbReference>
<dbReference type="EMBL" id="VBQZ03000018">
    <property type="protein sequence ID" value="MXQ83736.1"/>
    <property type="molecule type" value="Genomic_DNA"/>
</dbReference>
<keyword evidence="12" id="KW-1185">Reference proteome</keyword>
<keyword evidence="4" id="KW-1133">Transmembrane helix</keyword>
<protein>
    <recommendedName>
        <fullName evidence="2">Golgin subfamily A member 5</fullName>
    </recommendedName>
    <alternativeName>
        <fullName evidence="9">Golgin-84</fullName>
    </alternativeName>
</protein>
<dbReference type="GO" id="GO:0007030">
    <property type="term" value="P:Golgi organization"/>
    <property type="evidence" value="ECO:0007669"/>
    <property type="project" value="InterPro"/>
</dbReference>
<evidence type="ECO:0000256" key="7">
    <source>
        <dbReference type="ARBA" id="ARBA00023136"/>
    </source>
</evidence>
<comment type="subcellular location">
    <subcellularLocation>
        <location evidence="1">Golgi apparatus membrane</location>
        <topology evidence="1">Single-pass type IV membrane protein</topology>
    </subcellularLocation>
</comment>
<evidence type="ECO:0000256" key="4">
    <source>
        <dbReference type="ARBA" id="ARBA00022989"/>
    </source>
</evidence>
<organism evidence="11 12">
    <name type="scientific">Bos mutus</name>
    <name type="common">wild yak</name>
    <dbReference type="NCBI Taxonomy" id="72004"/>
    <lineage>
        <taxon>Eukaryota</taxon>
        <taxon>Metazoa</taxon>
        <taxon>Chordata</taxon>
        <taxon>Craniata</taxon>
        <taxon>Vertebrata</taxon>
        <taxon>Euteleostomi</taxon>
        <taxon>Mammalia</taxon>
        <taxon>Eutheria</taxon>
        <taxon>Laurasiatheria</taxon>
        <taxon>Artiodactyla</taxon>
        <taxon>Ruminantia</taxon>
        <taxon>Pecora</taxon>
        <taxon>Bovidae</taxon>
        <taxon>Bovinae</taxon>
        <taxon>Bos</taxon>
    </lineage>
</organism>
<reference evidence="11" key="1">
    <citation type="submission" date="2019-10" db="EMBL/GenBank/DDBJ databases">
        <title>The sequence and de novo assembly of the wild yak genome.</title>
        <authorList>
            <person name="Liu Y."/>
        </authorList>
    </citation>
    <scope>NUCLEOTIDE SEQUENCE [LARGE SCALE GENOMIC DNA]</scope>
    <source>
        <strain evidence="11">WY2019</strain>
    </source>
</reference>
<proteinExistence type="predicted"/>
<dbReference type="GO" id="GO:0000301">
    <property type="term" value="P:retrograde transport, vesicle recycling within Golgi"/>
    <property type="evidence" value="ECO:0007669"/>
    <property type="project" value="TreeGrafter"/>
</dbReference>
<feature type="region of interest" description="Disordered" evidence="10">
    <location>
        <begin position="89"/>
        <end position="109"/>
    </location>
</feature>
<evidence type="ECO:0000256" key="2">
    <source>
        <dbReference type="ARBA" id="ARBA00020370"/>
    </source>
</evidence>
<evidence type="ECO:0000256" key="3">
    <source>
        <dbReference type="ARBA" id="ARBA00022692"/>
    </source>
</evidence>
<keyword evidence="3" id="KW-0812">Transmembrane</keyword>
<keyword evidence="5" id="KW-0333">Golgi apparatus</keyword>
<accession>A0A6B0R5K1</accession>
<evidence type="ECO:0000256" key="1">
    <source>
        <dbReference type="ARBA" id="ARBA00004409"/>
    </source>
</evidence>
<comment type="function">
    <text evidence="8">Involved in maintaining Golgi structure. Stimulates the formation of Golgi stacks and ribbons. Involved in intra-Golgi retrograde transport.</text>
</comment>
<name>A0A6B0R5K1_9CETA</name>
<sequence length="182" mass="19782">MSWFADLAGKAEDLLNRVDQRAATALRGKENTRNIIYSKNTDYSELHQQNTDSSDGFKATYISSAADNTGNQKATILSGTANVEVGSRTLGETSHPVGNASAPRPSSQFVQRKTSEPDNELLFDFLNSSQKEPTGKVEIKNERAKTPVWQSSQTFIISSVNISVTTIKTIEKNPSGGQSHSS</sequence>
<evidence type="ECO:0000313" key="11">
    <source>
        <dbReference type="EMBL" id="MXQ83736.1"/>
    </source>
</evidence>
<evidence type="ECO:0000256" key="9">
    <source>
        <dbReference type="ARBA" id="ARBA00032404"/>
    </source>
</evidence>
<gene>
    <name evidence="11" type="ORF">E5288_WYG002623</name>
</gene>
<dbReference type="PANTHER" id="PTHR13815:SF7">
    <property type="entry name" value="GOLGIN SUBFAMILY A MEMBER 5"/>
    <property type="match status" value="1"/>
</dbReference>
<dbReference type="AlphaFoldDB" id="A0A6B0R5K1"/>
<evidence type="ECO:0000313" key="12">
    <source>
        <dbReference type="Proteomes" id="UP000322234"/>
    </source>
</evidence>
<comment type="caution">
    <text evidence="11">The sequence shown here is derived from an EMBL/GenBank/DDBJ whole genome shotgun (WGS) entry which is preliminary data.</text>
</comment>
<evidence type="ECO:0000256" key="10">
    <source>
        <dbReference type="SAM" id="MobiDB-lite"/>
    </source>
</evidence>
<evidence type="ECO:0000256" key="5">
    <source>
        <dbReference type="ARBA" id="ARBA00023034"/>
    </source>
</evidence>
<keyword evidence="7" id="KW-0472">Membrane</keyword>
<evidence type="ECO:0000256" key="6">
    <source>
        <dbReference type="ARBA" id="ARBA00023054"/>
    </source>
</evidence>